<name>A0ABW2VGG2_9ACTN</name>
<feature type="compositionally biased region" description="Polar residues" evidence="1">
    <location>
        <begin position="30"/>
        <end position="47"/>
    </location>
</feature>
<accession>A0ABW2VGG2</accession>
<keyword evidence="2" id="KW-0732">Signal</keyword>
<evidence type="ECO:0000256" key="2">
    <source>
        <dbReference type="SAM" id="SignalP"/>
    </source>
</evidence>
<protein>
    <recommendedName>
        <fullName evidence="5">Lipoprotein</fullName>
    </recommendedName>
</protein>
<proteinExistence type="predicted"/>
<evidence type="ECO:0008006" key="5">
    <source>
        <dbReference type="Google" id="ProtNLM"/>
    </source>
</evidence>
<evidence type="ECO:0000256" key="1">
    <source>
        <dbReference type="SAM" id="MobiDB-lite"/>
    </source>
</evidence>
<comment type="caution">
    <text evidence="3">The sequence shown here is derived from an EMBL/GenBank/DDBJ whole genome shotgun (WGS) entry which is preliminary data.</text>
</comment>
<gene>
    <name evidence="3" type="ORF">ACFQZP_10855</name>
</gene>
<feature type="region of interest" description="Disordered" evidence="1">
    <location>
        <begin position="25"/>
        <end position="47"/>
    </location>
</feature>
<reference evidence="4" key="1">
    <citation type="journal article" date="2019" name="Int. J. Syst. Evol. Microbiol.">
        <title>The Global Catalogue of Microorganisms (GCM) 10K type strain sequencing project: providing services to taxonomists for standard genome sequencing and annotation.</title>
        <authorList>
            <consortium name="The Broad Institute Genomics Platform"/>
            <consortium name="The Broad Institute Genome Sequencing Center for Infectious Disease"/>
            <person name="Wu L."/>
            <person name="Ma J."/>
        </authorList>
    </citation>
    <scope>NUCLEOTIDE SEQUENCE [LARGE SCALE GENOMIC DNA]</scope>
    <source>
        <strain evidence="4">CGMCC 4.7198</strain>
    </source>
</reference>
<dbReference type="Proteomes" id="UP001596957">
    <property type="component" value="Unassembled WGS sequence"/>
</dbReference>
<sequence>MKRTALTVASTLSLAAVLTACGGGTDKDANANTDSKPDTSASPTKTLSPAEQVARLMVTTAEAPGYTVDKADTEYAMAKSQDDVTVDKTVCASLAYAMNQLPLSKPQATLTRIARADKADAVTTYVTLSTYASGAARTAMADLSKSLKPCAGGFTAKGSGGSNPYDSVTTETAPTAGDKSLAFAATFDANGNTQTVRTQVSRFGDTVVTYFSMDTAAVMGAGAGDAKVPAGLVKVQNAKLG</sequence>
<evidence type="ECO:0000313" key="4">
    <source>
        <dbReference type="Proteomes" id="UP001596957"/>
    </source>
</evidence>
<feature type="signal peptide" evidence="2">
    <location>
        <begin position="1"/>
        <end position="20"/>
    </location>
</feature>
<organism evidence="3 4">
    <name type="scientific">Streptomyces lutosisoli</name>
    <dbReference type="NCBI Taxonomy" id="2665721"/>
    <lineage>
        <taxon>Bacteria</taxon>
        <taxon>Bacillati</taxon>
        <taxon>Actinomycetota</taxon>
        <taxon>Actinomycetes</taxon>
        <taxon>Kitasatosporales</taxon>
        <taxon>Streptomycetaceae</taxon>
        <taxon>Streptomyces</taxon>
    </lineage>
</organism>
<keyword evidence="4" id="KW-1185">Reference proteome</keyword>
<dbReference type="PROSITE" id="PS51257">
    <property type="entry name" value="PROKAR_LIPOPROTEIN"/>
    <property type="match status" value="1"/>
</dbReference>
<evidence type="ECO:0000313" key="3">
    <source>
        <dbReference type="EMBL" id="MFD0282179.1"/>
    </source>
</evidence>
<feature type="chain" id="PRO_5045497106" description="Lipoprotein" evidence="2">
    <location>
        <begin position="21"/>
        <end position="241"/>
    </location>
</feature>
<dbReference type="EMBL" id="JBHTEC010000001">
    <property type="protein sequence ID" value="MFD0282179.1"/>
    <property type="molecule type" value="Genomic_DNA"/>
</dbReference>
<dbReference type="RefSeq" id="WP_381246836.1">
    <property type="nucleotide sequence ID" value="NZ_JBHTBI010000001.1"/>
</dbReference>